<reference evidence="16 17" key="1">
    <citation type="submission" date="2017-12" db="EMBL/GenBank/DDBJ databases">
        <title>Sequencing the genomes of 1000 Actinobacteria strains.</title>
        <authorList>
            <person name="Klenk H.-P."/>
        </authorList>
    </citation>
    <scope>NUCLEOTIDE SEQUENCE [LARGE SCALE GENOMIC DNA]</scope>
    <source>
        <strain evidence="16 17">DSM 45165</strain>
    </source>
</reference>
<dbReference type="InterPro" id="IPR041280">
    <property type="entry name" value="Big_10"/>
</dbReference>
<evidence type="ECO:0000256" key="9">
    <source>
        <dbReference type="ARBA" id="ARBA00023288"/>
    </source>
</evidence>
<evidence type="ECO:0000256" key="1">
    <source>
        <dbReference type="ARBA" id="ARBA00004752"/>
    </source>
</evidence>
<comment type="pathway">
    <text evidence="1 13">Cell wall biogenesis; peptidoglycan biosynthesis.</text>
</comment>
<evidence type="ECO:0000256" key="14">
    <source>
        <dbReference type="SAM" id="SignalP"/>
    </source>
</evidence>
<dbReference type="PANTHER" id="PTHR30582">
    <property type="entry name" value="L,D-TRANSPEPTIDASE"/>
    <property type="match status" value="1"/>
</dbReference>
<keyword evidence="5 13" id="KW-0133">Cell shape</keyword>
<dbReference type="UniPathway" id="UPA00219"/>
<evidence type="ECO:0000256" key="10">
    <source>
        <dbReference type="ARBA" id="ARBA00023315"/>
    </source>
</evidence>
<dbReference type="OrthoDB" id="5242354at2"/>
<dbReference type="EMBL" id="PJMY01000003">
    <property type="protein sequence ID" value="PKV94608.1"/>
    <property type="molecule type" value="Genomic_DNA"/>
</dbReference>
<feature type="chain" id="PRO_5014950182" evidence="14">
    <location>
        <begin position="31"/>
        <end position="402"/>
    </location>
</feature>
<dbReference type="GO" id="GO:0016746">
    <property type="term" value="F:acyltransferase activity"/>
    <property type="evidence" value="ECO:0007669"/>
    <property type="project" value="UniProtKB-KW"/>
</dbReference>
<name>A0A2N3WL61_9PSEU</name>
<dbReference type="Gene3D" id="2.60.40.3710">
    <property type="match status" value="1"/>
</dbReference>
<dbReference type="GO" id="GO:0071972">
    <property type="term" value="F:peptidoglycan L,D-transpeptidase activity"/>
    <property type="evidence" value="ECO:0007669"/>
    <property type="project" value="TreeGrafter"/>
</dbReference>
<dbReference type="RefSeq" id="WP_051166278.1">
    <property type="nucleotide sequence ID" value="NZ_JACJHR010000014.1"/>
</dbReference>
<evidence type="ECO:0000256" key="11">
    <source>
        <dbReference type="ARBA" id="ARBA00023316"/>
    </source>
</evidence>
<comment type="pathway">
    <text evidence="12">Glycan biosynthesis.</text>
</comment>
<proteinExistence type="predicted"/>
<dbReference type="Proteomes" id="UP000233750">
    <property type="component" value="Unassembled WGS sequence"/>
</dbReference>
<dbReference type="InterPro" id="IPR005490">
    <property type="entry name" value="LD_TPept_cat_dom"/>
</dbReference>
<evidence type="ECO:0000256" key="2">
    <source>
        <dbReference type="ARBA" id="ARBA00022475"/>
    </source>
</evidence>
<evidence type="ECO:0000313" key="17">
    <source>
        <dbReference type="Proteomes" id="UP000233750"/>
    </source>
</evidence>
<dbReference type="AlphaFoldDB" id="A0A2N3WL61"/>
<evidence type="ECO:0000256" key="6">
    <source>
        <dbReference type="ARBA" id="ARBA00022984"/>
    </source>
</evidence>
<evidence type="ECO:0000256" key="12">
    <source>
        <dbReference type="ARBA" id="ARBA00060592"/>
    </source>
</evidence>
<evidence type="ECO:0000256" key="3">
    <source>
        <dbReference type="ARBA" id="ARBA00022679"/>
    </source>
</evidence>
<keyword evidence="10" id="KW-0012">Acyltransferase</keyword>
<evidence type="ECO:0000256" key="7">
    <source>
        <dbReference type="ARBA" id="ARBA00023136"/>
    </source>
</evidence>
<evidence type="ECO:0000256" key="8">
    <source>
        <dbReference type="ARBA" id="ARBA00023139"/>
    </source>
</evidence>
<dbReference type="PANTHER" id="PTHR30582:SF2">
    <property type="entry name" value="L,D-TRANSPEPTIDASE YCIB-RELATED"/>
    <property type="match status" value="1"/>
</dbReference>
<dbReference type="GO" id="GO:0018104">
    <property type="term" value="P:peptidoglycan-protein cross-linking"/>
    <property type="evidence" value="ECO:0007669"/>
    <property type="project" value="TreeGrafter"/>
</dbReference>
<keyword evidence="7" id="KW-0472">Membrane</keyword>
<dbReference type="CDD" id="cd16913">
    <property type="entry name" value="YkuD_like"/>
    <property type="match status" value="1"/>
</dbReference>
<dbReference type="GO" id="GO:0008360">
    <property type="term" value="P:regulation of cell shape"/>
    <property type="evidence" value="ECO:0007669"/>
    <property type="project" value="UniProtKB-UniRule"/>
</dbReference>
<dbReference type="InterPro" id="IPR050979">
    <property type="entry name" value="LD-transpeptidase"/>
</dbReference>
<keyword evidence="17" id="KW-1185">Reference proteome</keyword>
<dbReference type="PROSITE" id="PS51257">
    <property type="entry name" value="PROKAR_LIPOPROTEIN"/>
    <property type="match status" value="1"/>
</dbReference>
<protein>
    <submittedName>
        <fullName evidence="16">Lipoprotein-anchoring transpeptidase ErfK/SrfK</fullName>
    </submittedName>
</protein>
<comment type="caution">
    <text evidence="16">The sequence shown here is derived from an EMBL/GenBank/DDBJ whole genome shotgun (WGS) entry which is preliminary data.</text>
</comment>
<keyword evidence="11 13" id="KW-0961">Cell wall biogenesis/degradation</keyword>
<dbReference type="Pfam" id="PF03734">
    <property type="entry name" value="YkuD"/>
    <property type="match status" value="1"/>
</dbReference>
<dbReference type="GO" id="GO:0005576">
    <property type="term" value="C:extracellular region"/>
    <property type="evidence" value="ECO:0007669"/>
    <property type="project" value="TreeGrafter"/>
</dbReference>
<feature type="active site" description="Proton donor/acceptor" evidence="13">
    <location>
        <position position="330"/>
    </location>
</feature>
<accession>A0A2N3WL61</accession>
<feature type="active site" description="Nucleophile" evidence="13">
    <location>
        <position position="348"/>
    </location>
</feature>
<sequence>MARVTAQQRYTARRHRIAALLAVVALGAAACTSAPDRQSAPASTSAAPAKAASIAIEPASTDPVSPATPVVVRAADAALTSVTVTNTATGKQVSGRTTPDKRTWTASEPLAYGASYQVKADATTPGGTPLEQTGSVRTLQPRVQAFPSFIPAPNVSDVGVGQPLVVKFDQDVADRAAAEKALQVNANPPQPGGWYWLSKREVHYRPQNYWQPGSTVTVTAKVYGVNLGNGVYGQTDRAETLKIHDSWIAKADGKTEKLQIFHNGQLVNTMPMSLGSPGFPTHEGTHVVSDKQPSIIMDSCTYGVCKGQPGYYREQVALDERISNDGEFVHSAPWSVGQQGNSNVSHGCVNLAPADAQWFYDRFGLGDVVEITNSGGSALPIWDTYGDWAASWPQWQAGSALH</sequence>
<keyword evidence="8" id="KW-0564">Palmitate</keyword>
<keyword evidence="9 16" id="KW-0449">Lipoprotein</keyword>
<dbReference type="PROSITE" id="PS52029">
    <property type="entry name" value="LD_TPASE"/>
    <property type="match status" value="1"/>
</dbReference>
<evidence type="ECO:0000256" key="5">
    <source>
        <dbReference type="ARBA" id="ARBA00022960"/>
    </source>
</evidence>
<dbReference type="Gene3D" id="2.40.440.10">
    <property type="entry name" value="L,D-transpeptidase catalytic domain-like"/>
    <property type="match status" value="1"/>
</dbReference>
<keyword evidence="2" id="KW-1003">Cell membrane</keyword>
<dbReference type="FunFam" id="2.40.440.10:FF:000005">
    <property type="entry name" value="L,D-transpeptidase 2"/>
    <property type="match status" value="1"/>
</dbReference>
<dbReference type="InterPro" id="IPR038063">
    <property type="entry name" value="Transpep_catalytic_dom"/>
</dbReference>
<keyword evidence="4 14" id="KW-0732">Signal</keyword>
<dbReference type="CDD" id="cd13432">
    <property type="entry name" value="LDT_IgD_like_2"/>
    <property type="match status" value="1"/>
</dbReference>
<dbReference type="Pfam" id="PF17964">
    <property type="entry name" value="Big_10"/>
    <property type="match status" value="1"/>
</dbReference>
<dbReference type="GO" id="GO:0071555">
    <property type="term" value="P:cell wall organization"/>
    <property type="evidence" value="ECO:0007669"/>
    <property type="project" value="UniProtKB-UniRule"/>
</dbReference>
<keyword evidence="3" id="KW-0808">Transferase</keyword>
<evidence type="ECO:0000259" key="15">
    <source>
        <dbReference type="PROSITE" id="PS52029"/>
    </source>
</evidence>
<dbReference type="Gene3D" id="2.60.40.3780">
    <property type="match status" value="1"/>
</dbReference>
<organism evidence="16 17">
    <name type="scientific">Amycolatopsis echigonensis</name>
    <dbReference type="NCBI Taxonomy" id="2576905"/>
    <lineage>
        <taxon>Bacteria</taxon>
        <taxon>Bacillati</taxon>
        <taxon>Actinomycetota</taxon>
        <taxon>Actinomycetes</taxon>
        <taxon>Pseudonocardiales</taxon>
        <taxon>Pseudonocardiaceae</taxon>
        <taxon>Amycolatopsis</taxon>
    </lineage>
</organism>
<feature type="signal peptide" evidence="14">
    <location>
        <begin position="1"/>
        <end position="30"/>
    </location>
</feature>
<gene>
    <name evidence="16" type="ORF">ATK30_5488</name>
</gene>
<keyword evidence="6 13" id="KW-0573">Peptidoglycan synthesis</keyword>
<dbReference type="SUPFAM" id="SSF141523">
    <property type="entry name" value="L,D-transpeptidase catalytic domain-like"/>
    <property type="match status" value="1"/>
</dbReference>
<evidence type="ECO:0000313" key="16">
    <source>
        <dbReference type="EMBL" id="PKV94608.1"/>
    </source>
</evidence>
<feature type="domain" description="L,D-TPase catalytic" evidence="15">
    <location>
        <begin position="247"/>
        <end position="372"/>
    </location>
</feature>
<evidence type="ECO:0000256" key="4">
    <source>
        <dbReference type="ARBA" id="ARBA00022729"/>
    </source>
</evidence>
<evidence type="ECO:0000256" key="13">
    <source>
        <dbReference type="PROSITE-ProRule" id="PRU01373"/>
    </source>
</evidence>